<feature type="non-terminal residue" evidence="1">
    <location>
        <position position="680"/>
    </location>
</feature>
<organism evidence="1 2">
    <name type="scientific">Spiromyces aspiralis</name>
    <dbReference type="NCBI Taxonomy" id="68401"/>
    <lineage>
        <taxon>Eukaryota</taxon>
        <taxon>Fungi</taxon>
        <taxon>Fungi incertae sedis</taxon>
        <taxon>Zoopagomycota</taxon>
        <taxon>Kickxellomycotina</taxon>
        <taxon>Kickxellomycetes</taxon>
        <taxon>Kickxellales</taxon>
        <taxon>Kickxellaceae</taxon>
        <taxon>Spiromyces</taxon>
    </lineage>
</organism>
<evidence type="ECO:0000313" key="2">
    <source>
        <dbReference type="Proteomes" id="UP001145114"/>
    </source>
</evidence>
<keyword evidence="2" id="KW-1185">Reference proteome</keyword>
<proteinExistence type="predicted"/>
<sequence length="680" mass="72803">MAMSGPIQTPSLRHTSAKACASILSLLPEPSDTTVYVDEVAYQAIRWSFPGGVDGLIYPEGEFGTGVRDVKHISAPLPSIGEAELAGGSLAFPEGGHVAFMFGAANWVSASLFTHTRAILQARRSLGGYSSCTIFVGVPKEYTLQSIQMFRDATNPELDRIIADAGEDGGSASGHGVSSRLEQLISSWLLVGTDNPSSKAIRIHHIPTLATVNTSEQAFLLPDIADVFPLSRETGKKDPLHVRRQTDRVSVSILGFLTSLGFKGDLYALGEFSERVSKKATNSMMLGQRGAAHIGTYNISSFVSSLSSAPASSTSGPKEQSKPAASIVLIDRALDVGGVVGPSPHLIDMIYQELSAHISATESDAFRAGPNDISIPARAIVSDAIAPPTPAPYFSPPQPPGGRGGHLRVLGYSMVDAVSARNRFLLSQSLGSDVLPANDMLSLWEALVAQDARPALQLERRMLRSAVEGRSFARGAAKPILTSTRGDVAHKQLNELLALARENSEAVSQHGPLLVLSAALSLAMDSAEELGRADMQARVDKLKQALDPTIELIVSDSRDPLGADATEALSLAWYRVLEEIPEESVPSDAYRERVAELGLDPHVATEEWLYEHGRVVPLLVLAASLLSPCQAPMPYEHATHIAEMLLSNYAQVHAHIAFRSSGRNDDREASQRGSRWANLI</sequence>
<protein>
    <submittedName>
        <fullName evidence="1">Uncharacterized protein</fullName>
    </submittedName>
</protein>
<accession>A0ACC1HYW7</accession>
<dbReference type="EMBL" id="JAMZIH010000267">
    <property type="protein sequence ID" value="KAJ1679624.1"/>
    <property type="molecule type" value="Genomic_DNA"/>
</dbReference>
<evidence type="ECO:0000313" key="1">
    <source>
        <dbReference type="EMBL" id="KAJ1679624.1"/>
    </source>
</evidence>
<dbReference type="Proteomes" id="UP001145114">
    <property type="component" value="Unassembled WGS sequence"/>
</dbReference>
<reference evidence="1" key="1">
    <citation type="submission" date="2022-06" db="EMBL/GenBank/DDBJ databases">
        <title>Phylogenomic reconstructions and comparative analyses of Kickxellomycotina fungi.</title>
        <authorList>
            <person name="Reynolds N.K."/>
            <person name="Stajich J.E."/>
            <person name="Barry K."/>
            <person name="Grigoriev I.V."/>
            <person name="Crous P."/>
            <person name="Smith M.E."/>
        </authorList>
    </citation>
    <scope>NUCLEOTIDE SEQUENCE</scope>
    <source>
        <strain evidence="1">RSA 2271</strain>
    </source>
</reference>
<name>A0ACC1HYW7_9FUNG</name>
<comment type="caution">
    <text evidence="1">The sequence shown here is derived from an EMBL/GenBank/DDBJ whole genome shotgun (WGS) entry which is preliminary data.</text>
</comment>
<gene>
    <name evidence="1" type="ORF">EV182_001668</name>
</gene>